<evidence type="ECO:0000256" key="4">
    <source>
        <dbReference type="ARBA" id="ARBA00023136"/>
    </source>
</evidence>
<organism evidence="6 7">
    <name type="scientific">Reticulomyxa filosa</name>
    <dbReference type="NCBI Taxonomy" id="46433"/>
    <lineage>
        <taxon>Eukaryota</taxon>
        <taxon>Sar</taxon>
        <taxon>Rhizaria</taxon>
        <taxon>Retaria</taxon>
        <taxon>Foraminifera</taxon>
        <taxon>Monothalamids</taxon>
        <taxon>Reticulomyxidae</taxon>
        <taxon>Reticulomyxa</taxon>
    </lineage>
</organism>
<dbReference type="OMA" id="FLICCEN"/>
<proteinExistence type="predicted"/>
<evidence type="ECO:0000313" key="6">
    <source>
        <dbReference type="EMBL" id="ETO11622.1"/>
    </source>
</evidence>
<dbReference type="PANTHER" id="PTHR19282:SF417">
    <property type="entry name" value="TETRASPANIN TSPA-RELATED"/>
    <property type="match status" value="1"/>
</dbReference>
<dbReference type="Proteomes" id="UP000023152">
    <property type="component" value="Unassembled WGS sequence"/>
</dbReference>
<dbReference type="PANTHER" id="PTHR19282">
    <property type="entry name" value="TETRASPANIN"/>
    <property type="match status" value="1"/>
</dbReference>
<keyword evidence="7" id="KW-1185">Reference proteome</keyword>
<comment type="caution">
    <text evidence="6">The sequence shown here is derived from an EMBL/GenBank/DDBJ whole genome shotgun (WGS) entry which is preliminary data.</text>
</comment>
<protein>
    <submittedName>
        <fullName evidence="6">Uncharacterized protein</fullName>
    </submittedName>
</protein>
<feature type="transmembrane region" description="Helical" evidence="5">
    <location>
        <begin position="36"/>
        <end position="60"/>
    </location>
</feature>
<accession>X6MDX1</accession>
<keyword evidence="2 5" id="KW-0812">Transmembrane</keyword>
<feature type="transmembrane region" description="Helical" evidence="5">
    <location>
        <begin position="72"/>
        <end position="92"/>
    </location>
</feature>
<dbReference type="GO" id="GO:0016020">
    <property type="term" value="C:membrane"/>
    <property type="evidence" value="ECO:0007669"/>
    <property type="project" value="UniProtKB-SubCell"/>
</dbReference>
<feature type="transmembrane region" description="Helical" evidence="5">
    <location>
        <begin position="104"/>
        <end position="127"/>
    </location>
</feature>
<dbReference type="EMBL" id="ASPP01022257">
    <property type="protein sequence ID" value="ETO11622.1"/>
    <property type="molecule type" value="Genomic_DNA"/>
</dbReference>
<gene>
    <name evidence="6" type="ORF">RFI_25756</name>
</gene>
<evidence type="ECO:0000256" key="5">
    <source>
        <dbReference type="SAM" id="Phobius"/>
    </source>
</evidence>
<evidence type="ECO:0000256" key="3">
    <source>
        <dbReference type="ARBA" id="ARBA00022989"/>
    </source>
</evidence>
<dbReference type="Pfam" id="PF00335">
    <property type="entry name" value="Tetraspanin"/>
    <property type="match status" value="1"/>
</dbReference>
<dbReference type="InterPro" id="IPR018499">
    <property type="entry name" value="Tetraspanin/Peripherin"/>
</dbReference>
<name>X6MDX1_RETFI</name>
<evidence type="ECO:0000256" key="2">
    <source>
        <dbReference type="ARBA" id="ARBA00022692"/>
    </source>
</evidence>
<keyword evidence="4 5" id="KW-0472">Membrane</keyword>
<comment type="subcellular location">
    <subcellularLocation>
        <location evidence="1">Membrane</location>
        <topology evidence="1">Multi-pass membrane protein</topology>
    </subcellularLocation>
</comment>
<feature type="transmembrane region" description="Helical" evidence="5">
    <location>
        <begin position="203"/>
        <end position="227"/>
    </location>
</feature>
<dbReference type="AlphaFoldDB" id="X6MDX1"/>
<sequence>MESMYMENNRYDYNMPEYDSEKKVKDPCCTRCVRSIVVWVNVGFSVLAIIIISVAVYGFTQGSISYIGKVNEILFALSLSLGVAILLVSTLGCVSARSKNRCLLIVYLIGLVLALFLEIAIACLVFNETLLKRLMQQRWEHLSDSQRSHLEKSLDCCDFDTSYDTSEWVGSFQGTTNDTIATLNTECEGCYYAMRKSVQNVRIIVGALTIVMICYECVMFVVTTHLLQMRQHTKERDRVPDDVDHEV</sequence>
<dbReference type="PRINTS" id="PR00259">
    <property type="entry name" value="TMFOUR"/>
</dbReference>
<reference evidence="6 7" key="1">
    <citation type="journal article" date="2013" name="Curr. Biol.">
        <title>The Genome of the Foraminiferan Reticulomyxa filosa.</title>
        <authorList>
            <person name="Glockner G."/>
            <person name="Hulsmann N."/>
            <person name="Schleicher M."/>
            <person name="Noegel A.A."/>
            <person name="Eichinger L."/>
            <person name="Gallinger C."/>
            <person name="Pawlowski J."/>
            <person name="Sierra R."/>
            <person name="Euteneuer U."/>
            <person name="Pillet L."/>
            <person name="Moustafa A."/>
            <person name="Platzer M."/>
            <person name="Groth M."/>
            <person name="Szafranski K."/>
            <person name="Schliwa M."/>
        </authorList>
    </citation>
    <scope>NUCLEOTIDE SEQUENCE [LARGE SCALE GENOMIC DNA]</scope>
</reference>
<evidence type="ECO:0000313" key="7">
    <source>
        <dbReference type="Proteomes" id="UP000023152"/>
    </source>
</evidence>
<evidence type="ECO:0000256" key="1">
    <source>
        <dbReference type="ARBA" id="ARBA00004141"/>
    </source>
</evidence>
<keyword evidence="3 5" id="KW-1133">Transmembrane helix</keyword>